<sequence>MSMTMDLGITRAALRDRSMNVPPTCTKATSSLPPPPPKGAEQETYSVITPRATHKKPGPAEEEEPLIDTTEKLQLKSKKTNRAKKKHEKRLKKTTAISELKSFLELPTELLDEVLSYLSPSDVIRLQRLNKSTRNYIEHNESSIAKTIIDRRYHVLSRAFQCPVPFDQLDAQTQCSLLSTGWQEIAKTHRTSYYQIVKLLDPRKVCSCTTCMLAWANLNILLDLAHFQKHLNEREPIPMIPRGTYPKWHTDLQEHNASIVEKAMSSPIYYALILQIHLATIVGTLTRTTRVGKKASHPKRLYHISPEDVESGTDAFLERSGPPALSIPYHRDLYYNLEAYVPNRGWSKEKGKWLYPKNPHENDLKWIVARFEPDRRGSV</sequence>
<feature type="region of interest" description="Disordered" evidence="1">
    <location>
        <begin position="14"/>
        <end position="43"/>
    </location>
</feature>
<gene>
    <name evidence="3" type="ORF">Slin15195_G125160</name>
</gene>
<dbReference type="InterPro" id="IPR001810">
    <property type="entry name" value="F-box_dom"/>
</dbReference>
<organism evidence="3 4">
    <name type="scientific">Septoria linicola</name>
    <dbReference type="NCBI Taxonomy" id="215465"/>
    <lineage>
        <taxon>Eukaryota</taxon>
        <taxon>Fungi</taxon>
        <taxon>Dikarya</taxon>
        <taxon>Ascomycota</taxon>
        <taxon>Pezizomycotina</taxon>
        <taxon>Dothideomycetes</taxon>
        <taxon>Dothideomycetidae</taxon>
        <taxon>Mycosphaerellales</taxon>
        <taxon>Mycosphaerellaceae</taxon>
        <taxon>Septoria</taxon>
    </lineage>
</organism>
<keyword evidence="4" id="KW-1185">Reference proteome</keyword>
<name>A0A9Q9B020_9PEZI</name>
<feature type="domain" description="F-box" evidence="2">
    <location>
        <begin position="100"/>
        <end position="148"/>
    </location>
</feature>
<evidence type="ECO:0000256" key="1">
    <source>
        <dbReference type="SAM" id="MobiDB-lite"/>
    </source>
</evidence>
<dbReference type="SUPFAM" id="SSF81383">
    <property type="entry name" value="F-box domain"/>
    <property type="match status" value="1"/>
</dbReference>
<proteinExistence type="predicted"/>
<dbReference type="InterPro" id="IPR036047">
    <property type="entry name" value="F-box-like_dom_sf"/>
</dbReference>
<dbReference type="AlphaFoldDB" id="A0A9Q9B020"/>
<dbReference type="EMBL" id="CP099429">
    <property type="protein sequence ID" value="USW59197.1"/>
    <property type="molecule type" value="Genomic_DNA"/>
</dbReference>
<dbReference type="SMART" id="SM00256">
    <property type="entry name" value="FBOX"/>
    <property type="match status" value="1"/>
</dbReference>
<evidence type="ECO:0000313" key="4">
    <source>
        <dbReference type="Proteomes" id="UP001056384"/>
    </source>
</evidence>
<evidence type="ECO:0000313" key="3">
    <source>
        <dbReference type="EMBL" id="USW59197.1"/>
    </source>
</evidence>
<protein>
    <submittedName>
        <fullName evidence="3">F-box domain-containing protein</fullName>
    </submittedName>
</protein>
<accession>A0A9Q9B020</accession>
<dbReference type="CDD" id="cd09917">
    <property type="entry name" value="F-box_SF"/>
    <property type="match status" value="1"/>
</dbReference>
<dbReference type="OrthoDB" id="3642468at2759"/>
<dbReference type="Proteomes" id="UP001056384">
    <property type="component" value="Chromosome 12"/>
</dbReference>
<dbReference type="Pfam" id="PF00646">
    <property type="entry name" value="F-box"/>
    <property type="match status" value="1"/>
</dbReference>
<dbReference type="PROSITE" id="PS50181">
    <property type="entry name" value="FBOX"/>
    <property type="match status" value="1"/>
</dbReference>
<feature type="compositionally biased region" description="Polar residues" evidence="1">
    <location>
        <begin position="21"/>
        <end position="31"/>
    </location>
</feature>
<evidence type="ECO:0000259" key="2">
    <source>
        <dbReference type="PROSITE" id="PS50181"/>
    </source>
</evidence>
<reference evidence="3" key="1">
    <citation type="submission" date="2022-06" db="EMBL/GenBank/DDBJ databases">
        <title>Complete genome sequences of two strains of the flax pathogen Septoria linicola.</title>
        <authorList>
            <person name="Lapalu N."/>
            <person name="Simon A."/>
            <person name="Demenou B."/>
            <person name="Paumier D."/>
            <person name="Guillot M.-P."/>
            <person name="Gout L."/>
            <person name="Valade R."/>
        </authorList>
    </citation>
    <scope>NUCLEOTIDE SEQUENCE</scope>
    <source>
        <strain evidence="3">SE15195</strain>
    </source>
</reference>